<proteinExistence type="predicted"/>
<feature type="domain" description="Alpha/beta hydrolase fold-3" evidence="2">
    <location>
        <begin position="83"/>
        <end position="291"/>
    </location>
</feature>
<dbReference type="Proteomes" id="UP000075312">
    <property type="component" value="Unassembled WGS sequence"/>
</dbReference>
<gene>
    <name evidence="3" type="ORF">AD952_10870</name>
    <name evidence="4" type="ORF">NKW54_11035</name>
</gene>
<evidence type="ECO:0000259" key="2">
    <source>
        <dbReference type="Pfam" id="PF07859"/>
    </source>
</evidence>
<dbReference type="Proteomes" id="UP001523543">
    <property type="component" value="Unassembled WGS sequence"/>
</dbReference>
<dbReference type="InterPro" id="IPR013094">
    <property type="entry name" value="AB_hydrolase_3"/>
</dbReference>
<dbReference type="PANTHER" id="PTHR48081:SF8">
    <property type="entry name" value="ALPHA_BETA HYDROLASE FOLD-3 DOMAIN-CONTAINING PROTEIN-RELATED"/>
    <property type="match status" value="1"/>
</dbReference>
<organism evidence="3 5">
    <name type="scientific">Acetobacter cerevisiae</name>
    <dbReference type="NCBI Taxonomy" id="178900"/>
    <lineage>
        <taxon>Bacteria</taxon>
        <taxon>Pseudomonadati</taxon>
        <taxon>Pseudomonadota</taxon>
        <taxon>Alphaproteobacteria</taxon>
        <taxon>Acetobacterales</taxon>
        <taxon>Acetobacteraceae</taxon>
        <taxon>Acetobacter</taxon>
    </lineage>
</organism>
<evidence type="ECO:0000313" key="4">
    <source>
        <dbReference type="EMBL" id="MCP1246474.1"/>
    </source>
</evidence>
<dbReference type="InterPro" id="IPR029058">
    <property type="entry name" value="AB_hydrolase_fold"/>
</dbReference>
<reference evidence="3 5" key="1">
    <citation type="submission" date="2015-06" db="EMBL/GenBank/DDBJ databases">
        <title>Improved classification and identification of acetic acid bacteria using matrix-assisted laser desorption/ionization time-of-flight mass spectrometry; Gluconobacter nephelii and Gluconobacter uchimurae are later heterotypic synonyms of Gluconobacter japonicus and Gluconobacter oxydans, respectively.</title>
        <authorList>
            <person name="Li L."/>
            <person name="Cleenwerck I."/>
            <person name="De Vuyst L."/>
            <person name="Vandamme P."/>
        </authorList>
    </citation>
    <scope>NUCLEOTIDE SEQUENCE [LARGE SCALE GENOMIC DNA]</scope>
    <source>
        <strain evidence="3 5">LMG 1608</strain>
    </source>
</reference>
<name>A0A149USQ4_9PROT</name>
<dbReference type="Pfam" id="PF07859">
    <property type="entry name" value="Abhydrolase_3"/>
    <property type="match status" value="1"/>
</dbReference>
<dbReference type="EMBL" id="LHZY01000041">
    <property type="protein sequence ID" value="KXV71000.1"/>
    <property type="molecule type" value="Genomic_DNA"/>
</dbReference>
<dbReference type="InterPro" id="IPR050300">
    <property type="entry name" value="GDXG_lipolytic_enzyme"/>
</dbReference>
<keyword evidence="1 4" id="KW-0378">Hydrolase</keyword>
<dbReference type="EMBL" id="JAMYZR010000018">
    <property type="protein sequence ID" value="MCP1246474.1"/>
    <property type="molecule type" value="Genomic_DNA"/>
</dbReference>
<reference evidence="4 6" key="2">
    <citation type="submission" date="2022-06" db="EMBL/GenBank/DDBJ databases">
        <title>Acetobacer genomes from food samples.</title>
        <authorList>
            <person name="Sombolestani A."/>
        </authorList>
    </citation>
    <scope>NUCLEOTIDE SEQUENCE [LARGE SCALE GENOMIC DNA]</scope>
    <source>
        <strain evidence="4 6">R-83281</strain>
    </source>
</reference>
<dbReference type="SUPFAM" id="SSF53474">
    <property type="entry name" value="alpha/beta-Hydrolases"/>
    <property type="match status" value="1"/>
</dbReference>
<protein>
    <submittedName>
        <fullName evidence="4">Alpha/beta hydrolase</fullName>
    </submittedName>
    <submittedName>
        <fullName evidence="3">Arylesterase</fullName>
    </submittedName>
</protein>
<evidence type="ECO:0000313" key="6">
    <source>
        <dbReference type="Proteomes" id="UP001523543"/>
    </source>
</evidence>
<dbReference type="PATRIC" id="fig|178900.6.peg.2898"/>
<dbReference type="PANTHER" id="PTHR48081">
    <property type="entry name" value="AB HYDROLASE SUPERFAMILY PROTEIN C4A8.06C"/>
    <property type="match status" value="1"/>
</dbReference>
<evidence type="ECO:0000313" key="3">
    <source>
        <dbReference type="EMBL" id="KXV71000.1"/>
    </source>
</evidence>
<keyword evidence="6" id="KW-1185">Reference proteome</keyword>
<comment type="caution">
    <text evidence="3">The sequence shown here is derived from an EMBL/GenBank/DDBJ whole genome shotgun (WGS) entry which is preliminary data.</text>
</comment>
<dbReference type="GO" id="GO:0016787">
    <property type="term" value="F:hydrolase activity"/>
    <property type="evidence" value="ECO:0007669"/>
    <property type="project" value="UniProtKB-KW"/>
</dbReference>
<evidence type="ECO:0000313" key="5">
    <source>
        <dbReference type="Proteomes" id="UP000075312"/>
    </source>
</evidence>
<dbReference type="Gene3D" id="3.40.50.1820">
    <property type="entry name" value="alpha/beta hydrolase"/>
    <property type="match status" value="1"/>
</dbReference>
<dbReference type="RefSeq" id="WP_062143350.1">
    <property type="nucleotide sequence ID" value="NZ_JAMYZR010000018.1"/>
</dbReference>
<sequence>MPKSVVNPEFLPVLEKMPSFDGLSGMSLPEVRETFLTSVRLIEGKPLPDVEAQEEYVPGLNNAPDVRILTYSPRKCAPKAPAMVYIHGGGLVSGHPEVDDPKCQKLASQLGLKVFSVDYRLAPEVKYPGAIEDCYAVLKWVHENADKLGIDREKVVVAGESAGGGLSAALSLMARDKKEYKLAYQLLIYPMLDDRTATTSDPAADFGEFVWTRSANKFAWQAYLGSDAGGANTPAYASAARAKDLTGLPPTFIGVGSMDLFLCEDLDYAKRLMAAGVPTEVMVVPGAYHVFDMYVPDAELSRRFADAYCAGLKRVLGL</sequence>
<dbReference type="AlphaFoldDB" id="A0A149USQ4"/>
<accession>A0A149USQ4</accession>
<evidence type="ECO:0000256" key="1">
    <source>
        <dbReference type="ARBA" id="ARBA00022801"/>
    </source>
</evidence>